<proteinExistence type="predicted"/>
<dbReference type="InterPro" id="IPR001867">
    <property type="entry name" value="OmpR/PhoB-type_DNA-bd"/>
</dbReference>
<evidence type="ECO:0000256" key="6">
    <source>
        <dbReference type="PROSITE-ProRule" id="PRU01091"/>
    </source>
</evidence>
<accession>A0ABY3SKL3</accession>
<feature type="domain" description="OmpR/PhoB-type" evidence="7">
    <location>
        <begin position="176"/>
        <end position="275"/>
    </location>
</feature>
<evidence type="ECO:0000313" key="8">
    <source>
        <dbReference type="EMBL" id="UJF33915.1"/>
    </source>
</evidence>
<evidence type="ECO:0000256" key="5">
    <source>
        <dbReference type="ARBA" id="ARBA00023163"/>
    </source>
</evidence>
<dbReference type="PANTHER" id="PTHR48111">
    <property type="entry name" value="REGULATOR OF RPOS"/>
    <property type="match status" value="1"/>
</dbReference>
<keyword evidence="3" id="KW-0805">Transcription regulation</keyword>
<dbReference type="PANTHER" id="PTHR48111:SF40">
    <property type="entry name" value="PHOSPHATE REGULON TRANSCRIPTIONAL REGULATORY PROTEIN PHOB"/>
    <property type="match status" value="1"/>
</dbReference>
<evidence type="ECO:0000259" key="7">
    <source>
        <dbReference type="PROSITE" id="PS51755"/>
    </source>
</evidence>
<name>A0ABY3SKL3_9BACL</name>
<sequence length="275" mass="30287">MPSSEQVVESTDVQLSYGSDGSRAADIGSDLGADIEGAYCTESSRIAIVSPFPNKHSELVKELTQQCYDVMLFHRADSLAIIGLPMDAVIIDVKALDVSDDRHKLQEWADRAGKTTPLLWIASREGTSREGLHSEAIHQLGGAVAASHQVQDTVKLIKSLLQQQSPQPPHDIQDEAGSYTFKDLKLDARRMTLTVAHRPVVLTKTEYLLLLFLLESDGAVLQREELLNRVWGSHYFGGSNVVDVHMKSLRKKLGDSASHPEYIVTVRGVGYRLAT</sequence>
<dbReference type="SMART" id="SM00862">
    <property type="entry name" value="Trans_reg_C"/>
    <property type="match status" value="1"/>
</dbReference>
<keyword evidence="4 6" id="KW-0238">DNA-binding</keyword>
<evidence type="ECO:0000256" key="4">
    <source>
        <dbReference type="ARBA" id="ARBA00023125"/>
    </source>
</evidence>
<gene>
    <name evidence="8" type="ORF">L0M14_01255</name>
</gene>
<dbReference type="EMBL" id="CP090978">
    <property type="protein sequence ID" value="UJF33915.1"/>
    <property type="molecule type" value="Genomic_DNA"/>
</dbReference>
<dbReference type="Gene3D" id="1.10.10.10">
    <property type="entry name" value="Winged helix-like DNA-binding domain superfamily/Winged helix DNA-binding domain"/>
    <property type="match status" value="1"/>
</dbReference>
<keyword evidence="9" id="KW-1185">Reference proteome</keyword>
<keyword evidence="2" id="KW-0902">Two-component regulatory system</keyword>
<keyword evidence="1" id="KW-0597">Phosphoprotein</keyword>
<reference evidence="8 9" key="1">
    <citation type="journal article" date="2024" name="Int. J. Syst. Evol. Microbiol.">
        <title>Paenibacillus hexagrammi sp. nov., a novel bacterium isolated from the gut content of Hexagrammos agrammus.</title>
        <authorList>
            <person name="Jung H.K."/>
            <person name="Kim D.G."/>
            <person name="Zin H."/>
            <person name="Park J."/>
            <person name="Jung H."/>
            <person name="Kim Y.O."/>
            <person name="Kong H.J."/>
            <person name="Kim J.W."/>
            <person name="Kim Y.S."/>
        </authorList>
    </citation>
    <scope>NUCLEOTIDE SEQUENCE [LARGE SCALE GENOMIC DNA]</scope>
    <source>
        <strain evidence="8 9">YPD9-1</strain>
    </source>
</reference>
<dbReference type="SUPFAM" id="SSF46894">
    <property type="entry name" value="C-terminal effector domain of the bipartite response regulators"/>
    <property type="match status" value="1"/>
</dbReference>
<evidence type="ECO:0000256" key="1">
    <source>
        <dbReference type="ARBA" id="ARBA00022553"/>
    </source>
</evidence>
<dbReference type="CDD" id="cd00383">
    <property type="entry name" value="trans_reg_C"/>
    <property type="match status" value="1"/>
</dbReference>
<organism evidence="8 9">
    <name type="scientific">Paenibacillus hexagrammi</name>
    <dbReference type="NCBI Taxonomy" id="2908839"/>
    <lineage>
        <taxon>Bacteria</taxon>
        <taxon>Bacillati</taxon>
        <taxon>Bacillota</taxon>
        <taxon>Bacilli</taxon>
        <taxon>Bacillales</taxon>
        <taxon>Paenibacillaceae</taxon>
        <taxon>Paenibacillus</taxon>
    </lineage>
</organism>
<dbReference type="Pfam" id="PF00486">
    <property type="entry name" value="Trans_reg_C"/>
    <property type="match status" value="1"/>
</dbReference>
<evidence type="ECO:0000256" key="2">
    <source>
        <dbReference type="ARBA" id="ARBA00023012"/>
    </source>
</evidence>
<dbReference type="PROSITE" id="PS51755">
    <property type="entry name" value="OMPR_PHOB"/>
    <property type="match status" value="1"/>
</dbReference>
<protein>
    <submittedName>
        <fullName evidence="8">Response regulator transcription factor</fullName>
    </submittedName>
</protein>
<evidence type="ECO:0000256" key="3">
    <source>
        <dbReference type="ARBA" id="ARBA00023015"/>
    </source>
</evidence>
<dbReference type="InterPro" id="IPR016032">
    <property type="entry name" value="Sig_transdc_resp-reg_C-effctor"/>
</dbReference>
<dbReference type="InterPro" id="IPR039420">
    <property type="entry name" value="WalR-like"/>
</dbReference>
<keyword evidence="5" id="KW-0804">Transcription</keyword>
<evidence type="ECO:0000313" key="9">
    <source>
        <dbReference type="Proteomes" id="UP001649230"/>
    </source>
</evidence>
<dbReference type="RefSeq" id="WP_235120306.1">
    <property type="nucleotide sequence ID" value="NZ_CP090978.1"/>
</dbReference>
<dbReference type="InterPro" id="IPR036388">
    <property type="entry name" value="WH-like_DNA-bd_sf"/>
</dbReference>
<dbReference type="Proteomes" id="UP001649230">
    <property type="component" value="Chromosome"/>
</dbReference>
<feature type="DNA-binding region" description="OmpR/PhoB-type" evidence="6">
    <location>
        <begin position="176"/>
        <end position="275"/>
    </location>
</feature>